<evidence type="ECO:0000313" key="3">
    <source>
        <dbReference type="Proteomes" id="UP000479293"/>
    </source>
</evidence>
<dbReference type="RefSeq" id="WP_152766510.1">
    <property type="nucleotide sequence ID" value="NZ_WHLY01000004.1"/>
</dbReference>
<dbReference type="Pfam" id="PF08445">
    <property type="entry name" value="FR47"/>
    <property type="match status" value="1"/>
</dbReference>
<organism evidence="2 3">
    <name type="scientific">Salmonirosea aquatica</name>
    <dbReference type="NCBI Taxonomy" id="2654236"/>
    <lineage>
        <taxon>Bacteria</taxon>
        <taxon>Pseudomonadati</taxon>
        <taxon>Bacteroidota</taxon>
        <taxon>Cytophagia</taxon>
        <taxon>Cytophagales</taxon>
        <taxon>Spirosomataceae</taxon>
        <taxon>Salmonirosea</taxon>
    </lineage>
</organism>
<keyword evidence="3" id="KW-1185">Reference proteome</keyword>
<dbReference type="GO" id="GO:0016747">
    <property type="term" value="F:acyltransferase activity, transferring groups other than amino-acyl groups"/>
    <property type="evidence" value="ECO:0007669"/>
    <property type="project" value="InterPro"/>
</dbReference>
<dbReference type="InterPro" id="IPR000182">
    <property type="entry name" value="GNAT_dom"/>
</dbReference>
<dbReference type="SUPFAM" id="SSF55729">
    <property type="entry name" value="Acyl-CoA N-acyltransferases (Nat)"/>
    <property type="match status" value="1"/>
</dbReference>
<dbReference type="Proteomes" id="UP000479293">
    <property type="component" value="Unassembled WGS sequence"/>
</dbReference>
<proteinExistence type="predicted"/>
<sequence>MIETLDNPVWSALTSGNKHLALGSAGAKYFQPAIAPFAAVAENTREHFDNLWEVVPDNQPVALFRKEQNLTHSPWTIINRIDGFQMLFEGATPDAGDAPLPALSRSDVPQMLALTQLSPPGPFLADTIAFGGYEGIYEGGQLVAMAGRRFDSGTHVEISAVCTHPDHTGRGYARQLIHSQIRHIRAEGKLPYLHVRADNTRAHGIYRQMGFIERAAMFIYILKKNLQ</sequence>
<dbReference type="AlphaFoldDB" id="A0A7C9F965"/>
<accession>A0A7C9F965</accession>
<dbReference type="InterPro" id="IPR016181">
    <property type="entry name" value="Acyl_CoA_acyltransferase"/>
</dbReference>
<comment type="caution">
    <text evidence="2">The sequence shown here is derived from an EMBL/GenBank/DDBJ whole genome shotgun (WGS) entry which is preliminary data.</text>
</comment>
<dbReference type="Gene3D" id="3.40.630.30">
    <property type="match status" value="1"/>
</dbReference>
<reference evidence="2 3" key="1">
    <citation type="submission" date="2019-10" db="EMBL/GenBank/DDBJ databases">
        <title>Draft Genome Sequence of Cytophagaceae sp. SJW1-29.</title>
        <authorList>
            <person name="Choi A."/>
        </authorList>
    </citation>
    <scope>NUCLEOTIDE SEQUENCE [LARGE SCALE GENOMIC DNA]</scope>
    <source>
        <strain evidence="2 3">SJW1-29</strain>
    </source>
</reference>
<name>A0A7C9F965_9BACT</name>
<evidence type="ECO:0000259" key="1">
    <source>
        <dbReference type="PROSITE" id="PS51186"/>
    </source>
</evidence>
<keyword evidence="2" id="KW-0808">Transferase</keyword>
<gene>
    <name evidence="2" type="ORF">GBK04_28690</name>
</gene>
<dbReference type="CDD" id="cd04301">
    <property type="entry name" value="NAT_SF"/>
    <property type="match status" value="1"/>
</dbReference>
<dbReference type="PROSITE" id="PS51186">
    <property type="entry name" value="GNAT"/>
    <property type="match status" value="1"/>
</dbReference>
<feature type="domain" description="N-acetyltransferase" evidence="1">
    <location>
        <begin position="98"/>
        <end position="227"/>
    </location>
</feature>
<dbReference type="InterPro" id="IPR013653">
    <property type="entry name" value="GCN5-like_dom"/>
</dbReference>
<evidence type="ECO:0000313" key="2">
    <source>
        <dbReference type="EMBL" id="MPR37206.1"/>
    </source>
</evidence>
<protein>
    <submittedName>
        <fullName evidence="2">GNAT family N-acetyltransferase</fullName>
    </submittedName>
</protein>
<dbReference type="EMBL" id="WHLY01000004">
    <property type="protein sequence ID" value="MPR37206.1"/>
    <property type="molecule type" value="Genomic_DNA"/>
</dbReference>